<dbReference type="AlphaFoldDB" id="A0AA47N201"/>
<evidence type="ECO:0000313" key="1">
    <source>
        <dbReference type="EMBL" id="KAK0150219.1"/>
    </source>
</evidence>
<accession>A0AA47N201</accession>
<dbReference type="Proteomes" id="UP001174136">
    <property type="component" value="Unassembled WGS sequence"/>
</dbReference>
<evidence type="ECO:0000313" key="2">
    <source>
        <dbReference type="Proteomes" id="UP001174136"/>
    </source>
</evidence>
<reference evidence="1" key="1">
    <citation type="journal article" date="2023" name="Front. Mar. Sci.">
        <title>A new Merluccius polli reference genome to investigate the effects of global change in West African waters.</title>
        <authorList>
            <person name="Mateo J.L."/>
            <person name="Blanco-Fernandez C."/>
            <person name="Garcia-Vazquez E."/>
            <person name="Machado-Schiaffino G."/>
        </authorList>
    </citation>
    <scope>NUCLEOTIDE SEQUENCE</scope>
    <source>
        <strain evidence="1">C29</strain>
        <tissue evidence="1">Fin</tissue>
    </source>
</reference>
<dbReference type="PANTHER" id="PTHR46880:SF5">
    <property type="entry name" value="DUF4371 DOMAIN-CONTAINING PROTEIN"/>
    <property type="match status" value="1"/>
</dbReference>
<dbReference type="PANTHER" id="PTHR46880">
    <property type="entry name" value="RAS-ASSOCIATING DOMAIN-CONTAINING PROTEIN"/>
    <property type="match status" value="1"/>
</dbReference>
<name>A0AA47N201_MERPO</name>
<sequence>MTNTGVYAAAKKAFASLGPKCENWMEKIVAMGADGAAVNLGHRGGVIALLQAEIGSFIVPFHCMPNRLELGMLSVQREVSMIGQVYDLLNLIWKTYHLSPKSMRELKALGAEIGVTVNAPSGVKGTRWLPHVSRSLSTFLKPGKNGNSSGQFTAVYMHRDHLAGASANAEIAGRAKKVKVSMEDGTFVAFCHFLSDLFSSISNFSLQLQKKYVILPQAVSGIESLLATIEAMAASPKPDGKLSEFLAAMKKQRQQRGGEPGTGTFKYQCFNVFSHDSWPDNRLELLNHGVEEVNFLLQHFSTVLDRNGCSKEKAKEEFQLMKMTINTSFKDKNYLGLWQVMTTKEPYCSDFANILHLVKITLVLPIYSAVCERGFSSVNRIKSDVRASLHTDTVEDLIHISVEGPQLEDYDARQDVKQWFSQGKRSRRPNYMSWPLE</sequence>
<proteinExistence type="predicted"/>
<dbReference type="EMBL" id="JAOPHQ010001551">
    <property type="protein sequence ID" value="KAK0150219.1"/>
    <property type="molecule type" value="Genomic_DNA"/>
</dbReference>
<gene>
    <name evidence="1" type="primary">ZNF862_3</name>
    <name evidence="1" type="ORF">N1851_008872</name>
</gene>
<keyword evidence="2" id="KW-1185">Reference proteome</keyword>
<protein>
    <submittedName>
        <fullName evidence="1">Zinc finger protein 862</fullName>
    </submittedName>
</protein>
<organism evidence="1 2">
    <name type="scientific">Merluccius polli</name>
    <name type="common">Benguela hake</name>
    <name type="synonym">Merluccius cadenati</name>
    <dbReference type="NCBI Taxonomy" id="89951"/>
    <lineage>
        <taxon>Eukaryota</taxon>
        <taxon>Metazoa</taxon>
        <taxon>Chordata</taxon>
        <taxon>Craniata</taxon>
        <taxon>Vertebrata</taxon>
        <taxon>Euteleostomi</taxon>
        <taxon>Actinopterygii</taxon>
        <taxon>Neopterygii</taxon>
        <taxon>Teleostei</taxon>
        <taxon>Neoteleostei</taxon>
        <taxon>Acanthomorphata</taxon>
        <taxon>Zeiogadaria</taxon>
        <taxon>Gadariae</taxon>
        <taxon>Gadiformes</taxon>
        <taxon>Gadoidei</taxon>
        <taxon>Merlucciidae</taxon>
        <taxon>Merluccius</taxon>
    </lineage>
</organism>
<comment type="caution">
    <text evidence="1">The sequence shown here is derived from an EMBL/GenBank/DDBJ whole genome shotgun (WGS) entry which is preliminary data.</text>
</comment>